<dbReference type="PROSITE" id="PS01315">
    <property type="entry name" value="CDS"/>
    <property type="match status" value="1"/>
</dbReference>
<dbReference type="EMBL" id="JBHRSV010000001">
    <property type="protein sequence ID" value="MFC2924530.1"/>
    <property type="molecule type" value="Genomic_DNA"/>
</dbReference>
<dbReference type="RefSeq" id="WP_343163755.1">
    <property type="nucleotide sequence ID" value="NZ_JBHRSV010000001.1"/>
</dbReference>
<comment type="caution">
    <text evidence="20">The sequence shown here is derived from an EMBL/GenBank/DDBJ whole genome shotgun (WGS) entry which is preliminary data.</text>
</comment>
<keyword evidence="21" id="KW-1185">Reference proteome</keyword>
<dbReference type="GO" id="GO:0016779">
    <property type="term" value="F:nucleotidyltransferase activity"/>
    <property type="evidence" value="ECO:0007669"/>
    <property type="project" value="UniProtKB-KW"/>
</dbReference>
<dbReference type="Proteomes" id="UP001595379">
    <property type="component" value="Unassembled WGS sequence"/>
</dbReference>
<keyword evidence="12 18" id="KW-0548">Nucleotidyltransferase</keyword>
<evidence type="ECO:0000256" key="16">
    <source>
        <dbReference type="ARBA" id="ARBA00023209"/>
    </source>
</evidence>
<evidence type="ECO:0000256" key="18">
    <source>
        <dbReference type="RuleBase" id="RU003938"/>
    </source>
</evidence>
<sequence>MTAETVPGRPPRRRDPALVPRIVSALVLGPISVFLLWRGETAFTAYVAAFAAAMAWEWLRMAQPDAPTRSYAIASVSAAGAILFAGQVDLFWAVAWPLAGAIGLTFPGDAPAARRWRGPFGLLYVAASAGLLVILRNEEGGLLAVAFLLSVVWAADIAAYLVGTWLGGPKLWPKASPNKTWTGFVAGIAAGCGAGAGFAAATGTVMAPLVLLAGLLAVASVAGDLAMSLFKRRFGVKDSGQIIPGHGGVLDRVDALMLAVIVAGLARLVLPGIWP</sequence>
<evidence type="ECO:0000256" key="1">
    <source>
        <dbReference type="ARBA" id="ARBA00001698"/>
    </source>
</evidence>
<evidence type="ECO:0000256" key="10">
    <source>
        <dbReference type="ARBA" id="ARBA00022679"/>
    </source>
</evidence>
<dbReference type="Pfam" id="PF01148">
    <property type="entry name" value="CTP_transf_1"/>
    <property type="match status" value="1"/>
</dbReference>
<evidence type="ECO:0000256" key="19">
    <source>
        <dbReference type="SAM" id="Phobius"/>
    </source>
</evidence>
<feature type="transmembrane region" description="Helical" evidence="19">
    <location>
        <begin position="181"/>
        <end position="202"/>
    </location>
</feature>
<comment type="pathway">
    <text evidence="3 18">Phospholipid metabolism; CDP-diacylglycerol biosynthesis; CDP-diacylglycerol from sn-glycerol 3-phosphate: step 3/3.</text>
</comment>
<feature type="transmembrane region" description="Helical" evidence="19">
    <location>
        <begin position="255"/>
        <end position="274"/>
    </location>
</feature>
<evidence type="ECO:0000256" key="3">
    <source>
        <dbReference type="ARBA" id="ARBA00005119"/>
    </source>
</evidence>
<keyword evidence="17" id="KW-1208">Phospholipid metabolism</keyword>
<feature type="transmembrane region" description="Helical" evidence="19">
    <location>
        <begin position="71"/>
        <end position="96"/>
    </location>
</feature>
<organism evidence="20 21">
    <name type="scientific">Hyphobacterium vulgare</name>
    <dbReference type="NCBI Taxonomy" id="1736751"/>
    <lineage>
        <taxon>Bacteria</taxon>
        <taxon>Pseudomonadati</taxon>
        <taxon>Pseudomonadota</taxon>
        <taxon>Alphaproteobacteria</taxon>
        <taxon>Maricaulales</taxon>
        <taxon>Maricaulaceae</taxon>
        <taxon>Hyphobacterium</taxon>
    </lineage>
</organism>
<feature type="transmembrane region" description="Helical" evidence="19">
    <location>
        <begin position="116"/>
        <end position="135"/>
    </location>
</feature>
<feature type="transmembrane region" description="Helical" evidence="19">
    <location>
        <begin position="142"/>
        <end position="161"/>
    </location>
</feature>
<name>A0ABV6ZSY8_9PROT</name>
<evidence type="ECO:0000256" key="4">
    <source>
        <dbReference type="ARBA" id="ARBA00005189"/>
    </source>
</evidence>
<evidence type="ECO:0000256" key="7">
    <source>
        <dbReference type="ARBA" id="ARBA00019373"/>
    </source>
</evidence>
<evidence type="ECO:0000256" key="12">
    <source>
        <dbReference type="ARBA" id="ARBA00022695"/>
    </source>
</evidence>
<dbReference type="PANTHER" id="PTHR46382">
    <property type="entry name" value="PHOSPHATIDATE CYTIDYLYLTRANSFERASE"/>
    <property type="match status" value="1"/>
</dbReference>
<feature type="transmembrane region" description="Helical" evidence="19">
    <location>
        <begin position="43"/>
        <end position="59"/>
    </location>
</feature>
<comment type="similarity">
    <text evidence="5 18">Belongs to the CDS family.</text>
</comment>
<evidence type="ECO:0000256" key="8">
    <source>
        <dbReference type="ARBA" id="ARBA00022475"/>
    </source>
</evidence>
<keyword evidence="11 18" id="KW-0812">Transmembrane</keyword>
<dbReference type="EC" id="2.7.7.41" evidence="6 18"/>
<evidence type="ECO:0000256" key="14">
    <source>
        <dbReference type="ARBA" id="ARBA00023098"/>
    </source>
</evidence>
<evidence type="ECO:0000256" key="11">
    <source>
        <dbReference type="ARBA" id="ARBA00022692"/>
    </source>
</evidence>
<keyword evidence="14" id="KW-0443">Lipid metabolism</keyword>
<protein>
    <recommendedName>
        <fullName evidence="7 18">Phosphatidate cytidylyltransferase</fullName>
        <ecNumber evidence="6 18">2.7.7.41</ecNumber>
    </recommendedName>
</protein>
<keyword evidence="8" id="KW-1003">Cell membrane</keyword>
<feature type="transmembrane region" description="Helical" evidence="19">
    <location>
        <begin position="18"/>
        <end position="37"/>
    </location>
</feature>
<keyword evidence="15 19" id="KW-0472">Membrane</keyword>
<evidence type="ECO:0000256" key="2">
    <source>
        <dbReference type="ARBA" id="ARBA00004651"/>
    </source>
</evidence>
<keyword evidence="16" id="KW-0594">Phospholipid biosynthesis</keyword>
<gene>
    <name evidence="20" type="ORF">ACFOOR_00255</name>
</gene>
<proteinExistence type="inferred from homology"/>
<dbReference type="PANTHER" id="PTHR46382:SF1">
    <property type="entry name" value="PHOSPHATIDATE CYTIDYLYLTRANSFERASE"/>
    <property type="match status" value="1"/>
</dbReference>
<accession>A0ABV6ZSY8</accession>
<feature type="transmembrane region" description="Helical" evidence="19">
    <location>
        <begin position="209"/>
        <end position="230"/>
    </location>
</feature>
<comment type="subcellular location">
    <subcellularLocation>
        <location evidence="2">Cell membrane</location>
        <topology evidence="2">Multi-pass membrane protein</topology>
    </subcellularLocation>
</comment>
<evidence type="ECO:0000313" key="20">
    <source>
        <dbReference type="EMBL" id="MFC2924530.1"/>
    </source>
</evidence>
<comment type="pathway">
    <text evidence="4">Lipid metabolism.</text>
</comment>
<evidence type="ECO:0000256" key="15">
    <source>
        <dbReference type="ARBA" id="ARBA00023136"/>
    </source>
</evidence>
<reference evidence="21" key="1">
    <citation type="journal article" date="2019" name="Int. J. Syst. Evol. Microbiol.">
        <title>The Global Catalogue of Microorganisms (GCM) 10K type strain sequencing project: providing services to taxonomists for standard genome sequencing and annotation.</title>
        <authorList>
            <consortium name="The Broad Institute Genomics Platform"/>
            <consortium name="The Broad Institute Genome Sequencing Center for Infectious Disease"/>
            <person name="Wu L."/>
            <person name="Ma J."/>
        </authorList>
    </citation>
    <scope>NUCLEOTIDE SEQUENCE [LARGE SCALE GENOMIC DNA]</scope>
    <source>
        <strain evidence="21">KCTC 52487</strain>
    </source>
</reference>
<comment type="catalytic activity">
    <reaction evidence="1 18">
        <text>a 1,2-diacyl-sn-glycero-3-phosphate + CTP + H(+) = a CDP-1,2-diacyl-sn-glycerol + diphosphate</text>
        <dbReference type="Rhea" id="RHEA:16229"/>
        <dbReference type="ChEBI" id="CHEBI:15378"/>
        <dbReference type="ChEBI" id="CHEBI:33019"/>
        <dbReference type="ChEBI" id="CHEBI:37563"/>
        <dbReference type="ChEBI" id="CHEBI:58332"/>
        <dbReference type="ChEBI" id="CHEBI:58608"/>
        <dbReference type="EC" id="2.7.7.41"/>
    </reaction>
</comment>
<evidence type="ECO:0000256" key="17">
    <source>
        <dbReference type="ARBA" id="ARBA00023264"/>
    </source>
</evidence>
<evidence type="ECO:0000256" key="13">
    <source>
        <dbReference type="ARBA" id="ARBA00022989"/>
    </source>
</evidence>
<keyword evidence="10 18" id="KW-0808">Transferase</keyword>
<keyword evidence="13 19" id="KW-1133">Transmembrane helix</keyword>
<evidence type="ECO:0000256" key="5">
    <source>
        <dbReference type="ARBA" id="ARBA00010185"/>
    </source>
</evidence>
<evidence type="ECO:0000256" key="9">
    <source>
        <dbReference type="ARBA" id="ARBA00022516"/>
    </source>
</evidence>
<dbReference type="InterPro" id="IPR000374">
    <property type="entry name" value="PC_trans"/>
</dbReference>
<keyword evidence="9" id="KW-0444">Lipid biosynthesis</keyword>
<evidence type="ECO:0000313" key="21">
    <source>
        <dbReference type="Proteomes" id="UP001595379"/>
    </source>
</evidence>
<evidence type="ECO:0000256" key="6">
    <source>
        <dbReference type="ARBA" id="ARBA00012487"/>
    </source>
</evidence>